<evidence type="ECO:0000256" key="9">
    <source>
        <dbReference type="PIRSR" id="PIRSR000138-1"/>
    </source>
</evidence>
<dbReference type="InterPro" id="IPR008259">
    <property type="entry name" value="FMN_hydac_DH_AS"/>
</dbReference>
<dbReference type="InterPro" id="IPR020920">
    <property type="entry name" value="LldD"/>
</dbReference>
<evidence type="ECO:0000256" key="1">
    <source>
        <dbReference type="ARBA" id="ARBA00001917"/>
    </source>
</evidence>
<dbReference type="NCBIfam" id="NF033901">
    <property type="entry name" value="L_lactate_LldD"/>
    <property type="match status" value="1"/>
</dbReference>
<dbReference type="PIRSF" id="PIRSF000138">
    <property type="entry name" value="Al-hdrx_acd_dh"/>
    <property type="match status" value="1"/>
</dbReference>
<dbReference type="RefSeq" id="WP_096051750.1">
    <property type="nucleotide sequence ID" value="NZ_CP023315.3"/>
</dbReference>
<feature type="binding site" evidence="8">
    <location>
        <position position="278"/>
    </location>
    <ligand>
        <name>substrate</name>
    </ligand>
</feature>
<name>A0A290MJZ5_CAUVI</name>
<feature type="binding site" evidence="10">
    <location>
        <position position="275"/>
    </location>
    <ligand>
        <name>glyoxylate</name>
        <dbReference type="ChEBI" id="CHEBI:36655"/>
    </ligand>
</feature>
<feature type="binding site" evidence="10">
    <location>
        <position position="164"/>
    </location>
    <ligand>
        <name>glyoxylate</name>
        <dbReference type="ChEBI" id="CHEBI:36655"/>
    </ligand>
</feature>
<protein>
    <recommendedName>
        <fullName evidence="8">L-lactate dehydrogenase</fullName>
        <ecNumber evidence="8">1.1.-.-</ecNumber>
    </recommendedName>
</protein>
<dbReference type="InterPro" id="IPR013785">
    <property type="entry name" value="Aldolase_TIM"/>
</dbReference>
<dbReference type="GO" id="GO:0009060">
    <property type="term" value="P:aerobic respiration"/>
    <property type="evidence" value="ECO:0007669"/>
    <property type="project" value="TreeGrafter"/>
</dbReference>
<sequence length="383" mass="40650">MIVSSTTDFREAARRRLPRFLFDYIDGGAYAERTMARNIDDLADIALRQRVLKDVSVVDPSTTLFGVRQALPVALAPVGLSGMYARRGERQAARAAAAKGVPFCLSTVSVCDVDEVRAASAAPFWFQLYVLRDRGFMRDLLARASAAGATTLVFTVDMPVPGARYRDAHSGMSGPNAAARRLVQAALKPAWAWDVGVRGHPHRLGNVAPALGKASGLQDFMGWLAANFDPSIQWSDLAWIRDAWKGPLVIKGVLDPEDAKAAADIGADGVVVSNHGGRQLDGVLSSARALPAIADAVGDRLTVLADGGVRSGLDVVRMLALGARGVLIGRAYAYALAARGEAGVTQLLDLIDKEMRVAMALTGVRDVGSINETILAARVPRVG</sequence>
<feature type="binding site" evidence="10">
    <location>
        <position position="24"/>
    </location>
    <ligand>
        <name>glyoxylate</name>
        <dbReference type="ChEBI" id="CHEBI:36655"/>
    </ligand>
</feature>
<dbReference type="GO" id="GO:0006089">
    <property type="term" value="P:lactate metabolic process"/>
    <property type="evidence" value="ECO:0007669"/>
    <property type="project" value="UniProtKB-UniRule"/>
</dbReference>
<keyword evidence="4 8" id="KW-0288">FMN</keyword>
<dbReference type="Gene3D" id="3.20.20.70">
    <property type="entry name" value="Aldolase class I"/>
    <property type="match status" value="1"/>
</dbReference>
<evidence type="ECO:0000256" key="3">
    <source>
        <dbReference type="ARBA" id="ARBA00022630"/>
    </source>
</evidence>
<feature type="binding site" evidence="8 10">
    <location>
        <position position="127"/>
    </location>
    <ligand>
        <name>FMN</name>
        <dbReference type="ChEBI" id="CHEBI:58210"/>
    </ligand>
</feature>
<evidence type="ECO:0000256" key="8">
    <source>
        <dbReference type="HAMAP-Rule" id="MF_01559"/>
    </source>
</evidence>
<feature type="binding site" evidence="8">
    <location>
        <position position="24"/>
    </location>
    <ligand>
        <name>substrate</name>
    </ligand>
</feature>
<dbReference type="PANTHER" id="PTHR10578:SF85">
    <property type="entry name" value="L-LACTATE DEHYDROGENASE"/>
    <property type="match status" value="1"/>
</dbReference>
<feature type="binding site" evidence="8">
    <location>
        <begin position="306"/>
        <end position="330"/>
    </location>
    <ligand>
        <name>FMN</name>
        <dbReference type="ChEBI" id="CHEBI:58210"/>
    </ligand>
</feature>
<accession>A0A290MJZ5</accession>
<dbReference type="HAMAP" id="MF_01559">
    <property type="entry name" value="L_lact_dehydr"/>
    <property type="match status" value="1"/>
</dbReference>
<feature type="binding site" evidence="8 10">
    <location>
        <position position="251"/>
    </location>
    <ligand>
        <name>FMN</name>
        <dbReference type="ChEBI" id="CHEBI:58210"/>
    </ligand>
</feature>
<keyword evidence="5 8" id="KW-0560">Oxidoreductase</keyword>
<feature type="binding site" evidence="10">
    <location>
        <position position="273"/>
    </location>
    <ligand>
        <name>FMN</name>
        <dbReference type="ChEBI" id="CHEBI:58210"/>
    </ligand>
</feature>
<dbReference type="EC" id="1.1.-.-" evidence="8"/>
<feature type="binding site" evidence="8">
    <location>
        <position position="164"/>
    </location>
    <ligand>
        <name>substrate</name>
    </ligand>
</feature>
<dbReference type="AlphaFoldDB" id="A0A290MJZ5"/>
<dbReference type="InterPro" id="IPR012133">
    <property type="entry name" value="Alpha-hydoxy_acid_DH_FMN"/>
</dbReference>
<dbReference type="PANTHER" id="PTHR10578">
    <property type="entry name" value="S -2-HYDROXY-ACID OXIDASE-RELATED"/>
    <property type="match status" value="1"/>
</dbReference>
<evidence type="ECO:0000256" key="2">
    <source>
        <dbReference type="ARBA" id="ARBA00022475"/>
    </source>
</evidence>
<dbReference type="PROSITE" id="PS00557">
    <property type="entry name" value="FMN_HYDROXY_ACID_DH_1"/>
    <property type="match status" value="1"/>
</dbReference>
<comment type="cofactor">
    <cofactor evidence="1 8">
        <name>FMN</name>
        <dbReference type="ChEBI" id="CHEBI:58210"/>
    </cofactor>
</comment>
<evidence type="ECO:0000256" key="10">
    <source>
        <dbReference type="PIRSR" id="PIRSR000138-2"/>
    </source>
</evidence>
<feature type="binding site" evidence="10">
    <location>
        <begin position="77"/>
        <end position="79"/>
    </location>
    <ligand>
        <name>FMN</name>
        <dbReference type="ChEBI" id="CHEBI:58210"/>
    </ligand>
</feature>
<gene>
    <name evidence="8" type="primary">lldD</name>
    <name evidence="12" type="ORF">CA606_08175</name>
</gene>
<evidence type="ECO:0000313" key="13">
    <source>
        <dbReference type="Proteomes" id="UP000217311"/>
    </source>
</evidence>
<feature type="binding site" evidence="8 10">
    <location>
        <position position="155"/>
    </location>
    <ligand>
        <name>FMN</name>
        <dbReference type="ChEBI" id="CHEBI:58210"/>
    </ligand>
</feature>
<dbReference type="Proteomes" id="UP000217311">
    <property type="component" value="Chromosome"/>
</dbReference>
<feature type="active site" description="Proton acceptor" evidence="8 9">
    <location>
        <position position="275"/>
    </location>
</feature>
<comment type="similarity">
    <text evidence="7 8">Belongs to the FMN-dependent alpha-hydroxy acid dehydrogenase family.</text>
</comment>
<reference evidence="13" key="1">
    <citation type="submission" date="2017-09" db="EMBL/GenBank/DDBJ databases">
        <title>Genome evolution observed in wild isolates of Caulobacter crescentus.</title>
        <authorList>
            <person name="Ely B."/>
            <person name="Wilson K."/>
            <person name="Scott D."/>
        </authorList>
    </citation>
    <scope>NUCLEOTIDE SEQUENCE [LARGE SCALE GENOMIC DNA]</scope>
    <source>
        <strain evidence="13">CB13b1a</strain>
    </source>
</reference>
<dbReference type="GO" id="GO:0005886">
    <property type="term" value="C:plasma membrane"/>
    <property type="evidence" value="ECO:0007669"/>
    <property type="project" value="UniProtKB-SubCell"/>
</dbReference>
<comment type="subcellular location">
    <subcellularLocation>
        <location evidence="8">Cell membrane</location>
        <topology evidence="8">Peripheral membrane protein</topology>
    </subcellularLocation>
</comment>
<feature type="binding site" evidence="8 10">
    <location>
        <position position="106"/>
    </location>
    <ligand>
        <name>FMN</name>
        <dbReference type="ChEBI" id="CHEBI:58210"/>
    </ligand>
</feature>
<feature type="domain" description="FMN hydroxy acid dehydrogenase" evidence="11">
    <location>
        <begin position="1"/>
        <end position="380"/>
    </location>
</feature>
<dbReference type="CDD" id="cd02809">
    <property type="entry name" value="alpha_hydroxyacid_oxid_FMN"/>
    <property type="match status" value="1"/>
</dbReference>
<keyword evidence="2 8" id="KW-1003">Cell membrane</keyword>
<dbReference type="GO" id="GO:0010181">
    <property type="term" value="F:FMN binding"/>
    <property type="evidence" value="ECO:0007669"/>
    <property type="project" value="InterPro"/>
</dbReference>
<feature type="binding site" evidence="10">
    <location>
        <begin position="329"/>
        <end position="330"/>
    </location>
    <ligand>
        <name>FMN</name>
        <dbReference type="ChEBI" id="CHEBI:58210"/>
    </ligand>
</feature>
<dbReference type="InterPro" id="IPR000262">
    <property type="entry name" value="FMN-dep_DH"/>
</dbReference>
<keyword evidence="3 8" id="KW-0285">Flavoprotein</keyword>
<evidence type="ECO:0000256" key="5">
    <source>
        <dbReference type="ARBA" id="ARBA00023002"/>
    </source>
</evidence>
<keyword evidence="6 8" id="KW-0472">Membrane</keyword>
<dbReference type="Pfam" id="PF01070">
    <property type="entry name" value="FMN_dh"/>
    <property type="match status" value="1"/>
</dbReference>
<evidence type="ECO:0000256" key="7">
    <source>
        <dbReference type="ARBA" id="ARBA00024042"/>
    </source>
</evidence>
<comment type="catalytic activity">
    <reaction evidence="8">
        <text>(S)-lactate + A = pyruvate + AH2</text>
        <dbReference type="Rhea" id="RHEA:45816"/>
        <dbReference type="ChEBI" id="CHEBI:13193"/>
        <dbReference type="ChEBI" id="CHEBI:15361"/>
        <dbReference type="ChEBI" id="CHEBI:16651"/>
        <dbReference type="ChEBI" id="CHEBI:17499"/>
    </reaction>
</comment>
<feature type="binding site" evidence="8">
    <location>
        <position position="129"/>
    </location>
    <ligand>
        <name>substrate</name>
    </ligand>
</feature>
<dbReference type="EMBL" id="CP023315">
    <property type="protein sequence ID" value="ATC32330.1"/>
    <property type="molecule type" value="Genomic_DNA"/>
</dbReference>
<feature type="binding site" evidence="10">
    <location>
        <begin position="306"/>
        <end position="310"/>
    </location>
    <ligand>
        <name>FMN</name>
        <dbReference type="ChEBI" id="CHEBI:58210"/>
    </ligand>
</feature>
<dbReference type="GO" id="GO:0004459">
    <property type="term" value="F:L-lactate dehydrogenase (NAD+) activity"/>
    <property type="evidence" value="ECO:0007669"/>
    <property type="project" value="UniProtKB-UniRule"/>
</dbReference>
<evidence type="ECO:0000259" key="11">
    <source>
        <dbReference type="PROSITE" id="PS51349"/>
    </source>
</evidence>
<dbReference type="PROSITE" id="PS51349">
    <property type="entry name" value="FMN_HYDROXY_ACID_DH_2"/>
    <property type="match status" value="1"/>
</dbReference>
<feature type="binding site" evidence="10">
    <location>
        <position position="129"/>
    </location>
    <ligand>
        <name>glyoxylate</name>
        <dbReference type="ChEBI" id="CHEBI:36655"/>
    </ligand>
</feature>
<proteinExistence type="inferred from homology"/>
<dbReference type="NCBIfam" id="NF008398">
    <property type="entry name" value="PRK11197.1"/>
    <property type="match status" value="1"/>
</dbReference>
<evidence type="ECO:0000313" key="12">
    <source>
        <dbReference type="EMBL" id="ATC32330.1"/>
    </source>
</evidence>
<comment type="function">
    <text evidence="8">Catalyzes the conversion of L-lactate to pyruvate. Is coupled to the respiratory chain.</text>
</comment>
<dbReference type="InterPro" id="IPR037396">
    <property type="entry name" value="FMN_HAD"/>
</dbReference>
<evidence type="ECO:0000256" key="6">
    <source>
        <dbReference type="ARBA" id="ARBA00023136"/>
    </source>
</evidence>
<dbReference type="FunFam" id="3.20.20.70:FF:000029">
    <property type="entry name" value="L-lactate dehydrogenase"/>
    <property type="match status" value="1"/>
</dbReference>
<dbReference type="SUPFAM" id="SSF51395">
    <property type="entry name" value="FMN-linked oxidoreductases"/>
    <property type="match status" value="1"/>
</dbReference>
<feature type="binding site" evidence="10">
    <location>
        <position position="278"/>
    </location>
    <ligand>
        <name>glyoxylate</name>
        <dbReference type="ChEBI" id="CHEBI:36655"/>
    </ligand>
</feature>
<evidence type="ECO:0000256" key="4">
    <source>
        <dbReference type="ARBA" id="ARBA00022643"/>
    </source>
</evidence>
<organism evidence="12 13">
    <name type="scientific">Caulobacter vibrioides</name>
    <name type="common">Caulobacter crescentus</name>
    <dbReference type="NCBI Taxonomy" id="155892"/>
    <lineage>
        <taxon>Bacteria</taxon>
        <taxon>Pseudomonadati</taxon>
        <taxon>Pseudomonadota</taxon>
        <taxon>Alphaproteobacteria</taxon>
        <taxon>Caulobacterales</taxon>
        <taxon>Caulobacteraceae</taxon>
        <taxon>Caulobacter</taxon>
    </lineage>
</organism>